<dbReference type="AlphaFoldDB" id="A0A7G6TTE5"/>
<gene>
    <name evidence="1" type="ORF">HB776_01320</name>
</gene>
<proteinExistence type="predicted"/>
<dbReference type="Proteomes" id="UP000515291">
    <property type="component" value="Chromosome"/>
</dbReference>
<organism evidence="1 2">
    <name type="scientific">Tardiphaga robiniae</name>
    <dbReference type="NCBI Taxonomy" id="943830"/>
    <lineage>
        <taxon>Bacteria</taxon>
        <taxon>Pseudomonadati</taxon>
        <taxon>Pseudomonadota</taxon>
        <taxon>Alphaproteobacteria</taxon>
        <taxon>Hyphomicrobiales</taxon>
        <taxon>Nitrobacteraceae</taxon>
        <taxon>Tardiphaga</taxon>
    </lineage>
</organism>
<sequence length="131" mass="14654">MEYQRALIPSKLGTGWFYAEGSCGDLSSYQSAFVFSLDGSTKQKIKAEGLRFFDDVQSRYFGGTWRETPFPNEGVLFNMVCAAQRSWAFPKDISAALKQPGSYFLSPTNNNPRNLIVLPDLGYVVFVASDR</sequence>
<reference evidence="2" key="1">
    <citation type="journal article" date="2020" name="Mol. Plant Microbe">
        <title>Rhizobial microsymbionts of the narrowly endemic Oxytropis species growing in Kamchatka are characterized by significant genetic diversity and possess a set of genes that are associated with T3SS and T6SS secretion systems and can affect the development of symbiosis.</title>
        <authorList>
            <person name="Safronova V."/>
            <person name="Guro P."/>
            <person name="Sazanova A."/>
            <person name="Kuznetsova I."/>
            <person name="Belimov A."/>
            <person name="Yakubov V."/>
            <person name="Chirak E."/>
            <person name="Afonin A."/>
            <person name="Gogolev Y."/>
            <person name="Andronov E."/>
            <person name="Tikhonovich I."/>
        </authorList>
    </citation>
    <scope>NUCLEOTIDE SEQUENCE [LARGE SCALE GENOMIC DNA]</scope>
    <source>
        <strain evidence="2">581</strain>
    </source>
</reference>
<evidence type="ECO:0000313" key="1">
    <source>
        <dbReference type="EMBL" id="QND70027.1"/>
    </source>
</evidence>
<protein>
    <submittedName>
        <fullName evidence="1">Uncharacterized protein</fullName>
    </submittedName>
</protein>
<accession>A0A7G6TTE5</accession>
<evidence type="ECO:0000313" key="2">
    <source>
        <dbReference type="Proteomes" id="UP000515291"/>
    </source>
</evidence>
<dbReference type="EMBL" id="CP050292">
    <property type="protein sequence ID" value="QND70027.1"/>
    <property type="molecule type" value="Genomic_DNA"/>
</dbReference>
<dbReference type="RefSeq" id="WP_184514477.1">
    <property type="nucleotide sequence ID" value="NZ_CP050292.1"/>
</dbReference>
<dbReference type="KEGG" id="trb:HB776_01320"/>
<name>A0A7G6TTE5_9BRAD</name>